<keyword evidence="2" id="KW-1185">Reference proteome</keyword>
<gene>
    <name evidence="1" type="ORF">KIPB_003685</name>
</gene>
<proteinExistence type="predicted"/>
<evidence type="ECO:0000313" key="1">
    <source>
        <dbReference type="EMBL" id="GIQ82528.1"/>
    </source>
</evidence>
<evidence type="ECO:0000313" key="2">
    <source>
        <dbReference type="Proteomes" id="UP000265618"/>
    </source>
</evidence>
<comment type="caution">
    <text evidence="1">The sequence shown here is derived from an EMBL/GenBank/DDBJ whole genome shotgun (WGS) entry which is preliminary data.</text>
</comment>
<sequence>MSAQWTTVKRPFRLHHLTPEGQLSVFFKTSIHIIQACTLALANTALAQRIGSLPGIREAKTGAPDGAGSSYLALSPPPSLLLREITRQTLSLFPPATCLVTCRRAFPLLCGPAAQADPHLCPVCLACTSAPGEGERERGVQHGVQGKRAAPLLSQHLAVTSLCRTFRDETVYINHCARECDALVPDAEGKQRERGPGIMQVMVPVNTQRYRMEAVPEWAAQLGCLDETGVDQYRQITQSIPLLRMPPQIRESRKSNALPALTPLSLLDPHQRQAVRMAVPGAQGSPDHLSVVVPRSWHPGTGTCLDVCGCVTHLPCCISPPALPTSSSALPQGGVEGLPLIVIAVAEVANALGTPYASRAVYPPYPQSFQALQRGSGGPGTQLQPIRPPPVHLHFYLGLHGSDITASHYIDAIETTLARSPPSGSLCLFLEDRDILRSKAMRAYVGRAAVKYRPTSQTPPPPGTSGIHRRWARAPILPTMACYAPRGHGREPSEARHTVDLCMSELMQGGVCGMAQAIRVARCIPSVGYVSSSDTPLHFGLGLREALPEAPPGTSMVFADIVPAQDRVDRLHLCVWHSRIPHMPGLRQELVHHVPIYPFPRALVVKSPLPVPIQWGLADSHSITALPLIQLEDPPFVIPSGIRIPVDNAFLDSRVPGIVCLLNQFCRDPETLQEWLGLLRGRVGGVEGVLGVSSNLQEEGEAEIERANSWYHGIGAGHAVEGGAAEEDPDMVADPMDDDVPMDYGMGMD</sequence>
<protein>
    <submittedName>
        <fullName evidence="1">Uncharacterized protein</fullName>
    </submittedName>
</protein>
<accession>A0A9K3GGW1</accession>
<dbReference type="AlphaFoldDB" id="A0A9K3GGW1"/>
<organism evidence="1 2">
    <name type="scientific">Kipferlia bialata</name>
    <dbReference type="NCBI Taxonomy" id="797122"/>
    <lineage>
        <taxon>Eukaryota</taxon>
        <taxon>Metamonada</taxon>
        <taxon>Carpediemonas-like organisms</taxon>
        <taxon>Kipferlia</taxon>
    </lineage>
</organism>
<dbReference type="EMBL" id="BDIP01000725">
    <property type="protein sequence ID" value="GIQ82528.1"/>
    <property type="molecule type" value="Genomic_DNA"/>
</dbReference>
<dbReference type="Proteomes" id="UP000265618">
    <property type="component" value="Unassembled WGS sequence"/>
</dbReference>
<name>A0A9K3GGW1_9EUKA</name>
<reference evidence="1 2" key="1">
    <citation type="journal article" date="2018" name="PLoS ONE">
        <title>The draft genome of Kipferlia bialata reveals reductive genome evolution in fornicate parasites.</title>
        <authorList>
            <person name="Tanifuji G."/>
            <person name="Takabayashi S."/>
            <person name="Kume K."/>
            <person name="Takagi M."/>
            <person name="Nakayama T."/>
            <person name="Kamikawa R."/>
            <person name="Inagaki Y."/>
            <person name="Hashimoto T."/>
        </authorList>
    </citation>
    <scope>NUCLEOTIDE SEQUENCE [LARGE SCALE GENOMIC DNA]</scope>
    <source>
        <strain evidence="1">NY0173</strain>
    </source>
</reference>